<dbReference type="Proteomes" id="UP000724874">
    <property type="component" value="Unassembled WGS sequence"/>
</dbReference>
<accession>A0A9P5TPN4</accession>
<proteinExistence type="predicted"/>
<dbReference type="AlphaFoldDB" id="A0A9P5TPN4"/>
<sequence>MGSPKNGWFDALLEKFNEIFRSAPDVSFNQEFDPQRQTTTLVSHGVRARPSGTNLDLINEKFIKELVKTSVREETRVSNKPARTHSGDGANLTAASKSRKSSSLLMLGDAVLGSQIDPGEYTIMKIAHHGSAHNNYALPRKYGLTYVEIKVSPGVLQDAFRFFNYVKAKKFVISASPTEGSPNPHVTTILAIYLAAVELGRKVDVYMTNKLPRNALKGLMYFLFGPERATYPGANGTDEQILEKNAKLSQNLIDRLKKFDDHMKIWLLKPDVPYGSIPFNDDDPSTDFWIPITEEELRVELSPSLAKSAIAAKARAVSKRIQATVGTAAPGPSTSKKKKP</sequence>
<evidence type="ECO:0000313" key="3">
    <source>
        <dbReference type="Proteomes" id="UP000724874"/>
    </source>
</evidence>
<keyword evidence="3" id="KW-1185">Reference proteome</keyword>
<dbReference type="EMBL" id="JADNYJ010000032">
    <property type="protein sequence ID" value="KAF8903077.1"/>
    <property type="molecule type" value="Genomic_DNA"/>
</dbReference>
<dbReference type="OrthoDB" id="3065987at2759"/>
<comment type="caution">
    <text evidence="2">The sequence shown here is derived from an EMBL/GenBank/DDBJ whole genome shotgun (WGS) entry which is preliminary data.</text>
</comment>
<reference evidence="2" key="1">
    <citation type="submission" date="2020-11" db="EMBL/GenBank/DDBJ databases">
        <authorList>
            <consortium name="DOE Joint Genome Institute"/>
            <person name="Ahrendt S."/>
            <person name="Riley R."/>
            <person name="Andreopoulos W."/>
            <person name="LaButti K."/>
            <person name="Pangilinan J."/>
            <person name="Ruiz-duenas F.J."/>
            <person name="Barrasa J.M."/>
            <person name="Sanchez-Garcia M."/>
            <person name="Camarero S."/>
            <person name="Miyauchi S."/>
            <person name="Serrano A."/>
            <person name="Linde D."/>
            <person name="Babiker R."/>
            <person name="Drula E."/>
            <person name="Ayuso-Fernandez I."/>
            <person name="Pacheco R."/>
            <person name="Padilla G."/>
            <person name="Ferreira P."/>
            <person name="Barriuso J."/>
            <person name="Kellner H."/>
            <person name="Castanera R."/>
            <person name="Alfaro M."/>
            <person name="Ramirez L."/>
            <person name="Pisabarro A.G."/>
            <person name="Kuo A."/>
            <person name="Tritt A."/>
            <person name="Lipzen A."/>
            <person name="He G."/>
            <person name="Yan M."/>
            <person name="Ng V."/>
            <person name="Cullen D."/>
            <person name="Martin F."/>
            <person name="Rosso M.-N."/>
            <person name="Henrissat B."/>
            <person name="Hibbett D."/>
            <person name="Martinez A.T."/>
            <person name="Grigoriev I.V."/>
        </authorList>
    </citation>
    <scope>NUCLEOTIDE SEQUENCE</scope>
    <source>
        <strain evidence="2">AH 44721</strain>
    </source>
</reference>
<gene>
    <name evidence="2" type="ORF">CPB84DRAFT_1774726</name>
</gene>
<evidence type="ECO:0000256" key="1">
    <source>
        <dbReference type="SAM" id="MobiDB-lite"/>
    </source>
</evidence>
<protein>
    <submittedName>
        <fullName evidence="2">Uncharacterized protein</fullName>
    </submittedName>
</protein>
<name>A0A9P5TPN4_GYMJU</name>
<evidence type="ECO:0000313" key="2">
    <source>
        <dbReference type="EMBL" id="KAF8903077.1"/>
    </source>
</evidence>
<feature type="region of interest" description="Disordered" evidence="1">
    <location>
        <begin position="74"/>
        <end position="95"/>
    </location>
</feature>
<organism evidence="2 3">
    <name type="scientific">Gymnopilus junonius</name>
    <name type="common">Spectacular rustgill mushroom</name>
    <name type="synonym">Gymnopilus spectabilis subsp. junonius</name>
    <dbReference type="NCBI Taxonomy" id="109634"/>
    <lineage>
        <taxon>Eukaryota</taxon>
        <taxon>Fungi</taxon>
        <taxon>Dikarya</taxon>
        <taxon>Basidiomycota</taxon>
        <taxon>Agaricomycotina</taxon>
        <taxon>Agaricomycetes</taxon>
        <taxon>Agaricomycetidae</taxon>
        <taxon>Agaricales</taxon>
        <taxon>Agaricineae</taxon>
        <taxon>Hymenogastraceae</taxon>
        <taxon>Gymnopilus</taxon>
    </lineage>
</organism>